<dbReference type="Gene3D" id="3.40.710.10">
    <property type="entry name" value="DD-peptidase/beta-lactamase superfamily"/>
    <property type="match status" value="1"/>
</dbReference>
<dbReference type="PANTHER" id="PTHR43319:SF3">
    <property type="entry name" value="BETA-LACTAMASE-RELATED DOMAIN-CONTAINING PROTEIN"/>
    <property type="match status" value="1"/>
</dbReference>
<dbReference type="KEGG" id="sbd:ATN00_17635"/>
<dbReference type="OrthoDB" id="5705574at2"/>
<dbReference type="Pfam" id="PF00144">
    <property type="entry name" value="Beta-lactamase"/>
    <property type="match status" value="1"/>
</dbReference>
<organism evidence="2 3">
    <name type="scientific">Sphingobium baderi</name>
    <dbReference type="NCBI Taxonomy" id="1332080"/>
    <lineage>
        <taxon>Bacteria</taxon>
        <taxon>Pseudomonadati</taxon>
        <taxon>Pseudomonadota</taxon>
        <taxon>Alphaproteobacteria</taxon>
        <taxon>Sphingomonadales</taxon>
        <taxon>Sphingomonadaceae</taxon>
        <taxon>Sphingobium</taxon>
    </lineage>
</organism>
<reference evidence="2 3" key="1">
    <citation type="submission" date="2015-11" db="EMBL/GenBank/DDBJ databases">
        <title>A Two-component Flavoprotein Monooxygenase System MeaXY Responsible for para-Hydroxylation of 2-Methyl-6-ethylaniline and 2,6-Diethylaniline in Sphingobium baderi DE-13.</title>
        <authorList>
            <person name="Cheng M."/>
            <person name="Meng Q."/>
            <person name="Yang Y."/>
            <person name="Chu C."/>
            <person name="Yan X."/>
            <person name="He J."/>
            <person name="Li S."/>
        </authorList>
    </citation>
    <scope>NUCLEOTIDE SEQUENCE [LARGE SCALE GENOMIC DNA]</scope>
    <source>
        <strain evidence="2 3">DE-13</strain>
    </source>
</reference>
<feature type="domain" description="Beta-lactamase-related" evidence="1">
    <location>
        <begin position="14"/>
        <end position="366"/>
    </location>
</feature>
<dbReference type="AlphaFoldDB" id="A0A0S3F2C7"/>
<keyword evidence="3" id="KW-1185">Reference proteome</keyword>
<keyword evidence="2" id="KW-0378">Hydrolase</keyword>
<name>A0A0S3F2C7_9SPHN</name>
<protein>
    <submittedName>
        <fullName evidence="2">Serine hydrolase</fullName>
    </submittedName>
</protein>
<accession>A0A0S3F2C7</accession>
<evidence type="ECO:0000313" key="3">
    <source>
        <dbReference type="Proteomes" id="UP000056968"/>
    </source>
</evidence>
<dbReference type="STRING" id="1332080.ATN00_17635"/>
<proteinExistence type="predicted"/>
<dbReference type="PANTHER" id="PTHR43319">
    <property type="entry name" value="BETA-LACTAMASE-RELATED"/>
    <property type="match status" value="1"/>
</dbReference>
<evidence type="ECO:0000313" key="2">
    <source>
        <dbReference type="EMBL" id="ALR21844.1"/>
    </source>
</evidence>
<dbReference type="Proteomes" id="UP000056968">
    <property type="component" value="Chromosome"/>
</dbReference>
<dbReference type="InterPro" id="IPR052907">
    <property type="entry name" value="Beta-lactamase/esterase"/>
</dbReference>
<dbReference type="GO" id="GO:0016787">
    <property type="term" value="F:hydrolase activity"/>
    <property type="evidence" value="ECO:0007669"/>
    <property type="project" value="UniProtKB-KW"/>
</dbReference>
<evidence type="ECO:0000259" key="1">
    <source>
        <dbReference type="Pfam" id="PF00144"/>
    </source>
</evidence>
<dbReference type="InterPro" id="IPR012338">
    <property type="entry name" value="Beta-lactam/transpept-like"/>
</dbReference>
<dbReference type="EMBL" id="CP013264">
    <property type="protein sequence ID" value="ALR21844.1"/>
    <property type="molecule type" value="Genomic_DNA"/>
</dbReference>
<gene>
    <name evidence="2" type="ORF">ATN00_17635</name>
</gene>
<dbReference type="SUPFAM" id="SSF56601">
    <property type="entry name" value="beta-lactamase/transpeptidase-like"/>
    <property type="match status" value="1"/>
</dbReference>
<dbReference type="InterPro" id="IPR001466">
    <property type="entry name" value="Beta-lactam-related"/>
</dbReference>
<dbReference type="RefSeq" id="WP_062067098.1">
    <property type="nucleotide sequence ID" value="NZ_CP013264.1"/>
</dbReference>
<sequence>MTMDSAVNQAVRQALHRAIAEKGEIGIQVAAYLGEELVIDCWAGVADRESGRPVDADTLFNVFSVSKAVVSTAVHVQAEKGLVEYDRPIADYWPEFAQNGKETITVRDALNHHTGTPQMPPGTTPESMCDWDFMARGIAGLTPILPRDKPAYQAMSFGWVLGEVVRRTDSQRRDFGRFVQEEICEPYGITDLWIGMPDEAERRVATLVDEGSSASFPDDSYFAMALPNNVRLIPDVFERPAVRRAAVAAVGGIFNARSEARFWAIWANGGALDGKRLLSKERVDAACLPRANSEAPDPVYFNAPMPLSQGGFWMYSPTTPLTCPAKGERTICVPGAGGSLGWADPDTGLAVAFCHNRMMRPRSCEDHPLYEIADVIRSSLGV</sequence>